<gene>
    <name evidence="1" type="ORF">RO3G_04083</name>
</gene>
<protein>
    <submittedName>
        <fullName evidence="1">Uncharacterized protein</fullName>
    </submittedName>
</protein>
<dbReference type="VEuPathDB" id="FungiDB:RO3G_04083"/>
<evidence type="ECO:0000313" key="1">
    <source>
        <dbReference type="EMBL" id="EIE79378.1"/>
    </source>
</evidence>
<dbReference type="GeneID" id="93611054"/>
<dbReference type="InParanoid" id="I1BT48"/>
<evidence type="ECO:0000313" key="2">
    <source>
        <dbReference type="Proteomes" id="UP000009138"/>
    </source>
</evidence>
<name>I1BT48_RHIO9</name>
<reference evidence="1 2" key="1">
    <citation type="journal article" date="2009" name="PLoS Genet.">
        <title>Genomic analysis of the basal lineage fungus Rhizopus oryzae reveals a whole-genome duplication.</title>
        <authorList>
            <person name="Ma L.-J."/>
            <person name="Ibrahim A.S."/>
            <person name="Skory C."/>
            <person name="Grabherr M.G."/>
            <person name="Burger G."/>
            <person name="Butler M."/>
            <person name="Elias M."/>
            <person name="Idnurm A."/>
            <person name="Lang B.F."/>
            <person name="Sone T."/>
            <person name="Abe A."/>
            <person name="Calvo S.E."/>
            <person name="Corrochano L.M."/>
            <person name="Engels R."/>
            <person name="Fu J."/>
            <person name="Hansberg W."/>
            <person name="Kim J.-M."/>
            <person name="Kodira C.D."/>
            <person name="Koehrsen M.J."/>
            <person name="Liu B."/>
            <person name="Miranda-Saavedra D."/>
            <person name="O'Leary S."/>
            <person name="Ortiz-Castellanos L."/>
            <person name="Poulter R."/>
            <person name="Rodriguez-Romero J."/>
            <person name="Ruiz-Herrera J."/>
            <person name="Shen Y.-Q."/>
            <person name="Zeng Q."/>
            <person name="Galagan J."/>
            <person name="Birren B.W."/>
            <person name="Cuomo C.A."/>
            <person name="Wickes B.L."/>
        </authorList>
    </citation>
    <scope>NUCLEOTIDE SEQUENCE [LARGE SCALE GENOMIC DNA]</scope>
    <source>
        <strain evidence="2">RA 99-880 / ATCC MYA-4621 / FGSC 9543 / NRRL 43880</strain>
    </source>
</reference>
<proteinExistence type="predicted"/>
<accession>I1BT48</accession>
<keyword evidence="2" id="KW-1185">Reference proteome</keyword>
<dbReference type="RefSeq" id="XP_067514774.1">
    <property type="nucleotide sequence ID" value="XM_067658673.1"/>
</dbReference>
<sequence length="99" mass="11187">MTIDRFCEVELISQHSKPFSGRKILEICRLIVLDSAARLRYPDGFLLLSIHHLPALRMSISVCNFANLSSTLGTKFGFALQRPFPAEEIPTEKLVDKRA</sequence>
<dbReference type="Proteomes" id="UP000009138">
    <property type="component" value="Unassembled WGS sequence"/>
</dbReference>
<dbReference type="AlphaFoldDB" id="I1BT48"/>
<dbReference type="EMBL" id="CH476733">
    <property type="protein sequence ID" value="EIE79378.1"/>
    <property type="molecule type" value="Genomic_DNA"/>
</dbReference>
<organism evidence="1 2">
    <name type="scientific">Rhizopus delemar (strain RA 99-880 / ATCC MYA-4621 / FGSC 9543 / NRRL 43880)</name>
    <name type="common">Mucormycosis agent</name>
    <name type="synonym">Rhizopus arrhizus var. delemar</name>
    <dbReference type="NCBI Taxonomy" id="246409"/>
    <lineage>
        <taxon>Eukaryota</taxon>
        <taxon>Fungi</taxon>
        <taxon>Fungi incertae sedis</taxon>
        <taxon>Mucoromycota</taxon>
        <taxon>Mucoromycotina</taxon>
        <taxon>Mucoromycetes</taxon>
        <taxon>Mucorales</taxon>
        <taxon>Mucorineae</taxon>
        <taxon>Rhizopodaceae</taxon>
        <taxon>Rhizopus</taxon>
    </lineage>
</organism>